<feature type="domain" description="DUF397" evidence="1">
    <location>
        <begin position="4"/>
        <end position="58"/>
    </location>
</feature>
<accession>A0A8J7KHQ9</accession>
<evidence type="ECO:0000313" key="3">
    <source>
        <dbReference type="Proteomes" id="UP000622552"/>
    </source>
</evidence>
<reference evidence="2" key="1">
    <citation type="submission" date="2020-11" db="EMBL/GenBank/DDBJ databases">
        <title>Sequencing the genomes of 1000 actinobacteria strains.</title>
        <authorList>
            <person name="Klenk H.-P."/>
        </authorList>
    </citation>
    <scope>NUCLEOTIDE SEQUENCE</scope>
    <source>
        <strain evidence="2">DSM 45356</strain>
    </source>
</reference>
<dbReference type="Pfam" id="PF04149">
    <property type="entry name" value="DUF397"/>
    <property type="match status" value="1"/>
</dbReference>
<dbReference type="AlphaFoldDB" id="A0A8J7KHQ9"/>
<dbReference type="RefSeq" id="WP_197005565.1">
    <property type="nucleotide sequence ID" value="NZ_BONS01000009.1"/>
</dbReference>
<sequence>MELNFKKSTRSGNDPNGCVEVARTVDGAAVVRDSKQHGLGPLLTYPSGEWLSFLGGVKAGDFDRAPGA</sequence>
<gene>
    <name evidence="2" type="ORF">IW245_005049</name>
</gene>
<name>A0A8J7KHQ9_9ACTN</name>
<keyword evidence="3" id="KW-1185">Reference proteome</keyword>
<protein>
    <recommendedName>
        <fullName evidence="1">DUF397 domain-containing protein</fullName>
    </recommendedName>
</protein>
<organism evidence="2 3">
    <name type="scientific">Longispora fulva</name>
    <dbReference type="NCBI Taxonomy" id="619741"/>
    <lineage>
        <taxon>Bacteria</taxon>
        <taxon>Bacillati</taxon>
        <taxon>Actinomycetota</taxon>
        <taxon>Actinomycetes</taxon>
        <taxon>Micromonosporales</taxon>
        <taxon>Micromonosporaceae</taxon>
        <taxon>Longispora</taxon>
    </lineage>
</organism>
<proteinExistence type="predicted"/>
<comment type="caution">
    <text evidence="2">The sequence shown here is derived from an EMBL/GenBank/DDBJ whole genome shotgun (WGS) entry which is preliminary data.</text>
</comment>
<dbReference type="EMBL" id="JADOUF010000001">
    <property type="protein sequence ID" value="MBG6138855.1"/>
    <property type="molecule type" value="Genomic_DNA"/>
</dbReference>
<evidence type="ECO:0000259" key="1">
    <source>
        <dbReference type="Pfam" id="PF04149"/>
    </source>
</evidence>
<dbReference type="Proteomes" id="UP000622552">
    <property type="component" value="Unassembled WGS sequence"/>
</dbReference>
<dbReference type="InterPro" id="IPR007278">
    <property type="entry name" value="DUF397"/>
</dbReference>
<evidence type="ECO:0000313" key="2">
    <source>
        <dbReference type="EMBL" id="MBG6138855.1"/>
    </source>
</evidence>